<keyword evidence="1" id="KW-0067">ATP-binding</keyword>
<feature type="domain" description="Protein kinase" evidence="2">
    <location>
        <begin position="37"/>
        <end position="145"/>
    </location>
</feature>
<proteinExistence type="predicted"/>
<protein>
    <recommendedName>
        <fullName evidence="2">Protein kinase domain-containing protein</fullName>
    </recommendedName>
</protein>
<dbReference type="Pfam" id="PF00069">
    <property type="entry name" value="Pkinase"/>
    <property type="match status" value="1"/>
</dbReference>
<accession>A0A811QBP4</accession>
<organism evidence="3 4">
    <name type="scientific">Miscanthus lutarioriparius</name>
    <dbReference type="NCBI Taxonomy" id="422564"/>
    <lineage>
        <taxon>Eukaryota</taxon>
        <taxon>Viridiplantae</taxon>
        <taxon>Streptophyta</taxon>
        <taxon>Embryophyta</taxon>
        <taxon>Tracheophyta</taxon>
        <taxon>Spermatophyta</taxon>
        <taxon>Magnoliopsida</taxon>
        <taxon>Liliopsida</taxon>
        <taxon>Poales</taxon>
        <taxon>Poaceae</taxon>
        <taxon>PACMAD clade</taxon>
        <taxon>Panicoideae</taxon>
        <taxon>Andropogonodae</taxon>
        <taxon>Andropogoneae</taxon>
        <taxon>Saccharinae</taxon>
        <taxon>Miscanthus</taxon>
    </lineage>
</organism>
<sequence>MDSEASMEHLLECMLLDPSAEPTNLPISLLKAITNDFTDHRKIGGGGFADVYKGVLQNGTVIAVKKLFNTRDTDEEKFIKEVGCLIMAKHKNIVQFLGYCSDTQGKILNHEGKMIQAEERQRLLCFEFLPKGSLDKYITGTFPFD</sequence>
<dbReference type="Gene3D" id="3.30.200.20">
    <property type="entry name" value="Phosphorylase Kinase, domain 1"/>
    <property type="match status" value="1"/>
</dbReference>
<gene>
    <name evidence="3" type="ORF">NCGR_LOCUS41621</name>
</gene>
<dbReference type="FunFam" id="3.30.200.20:FF:000465">
    <property type="entry name" value="Cysteine-rich receptor-like protein kinase 6"/>
    <property type="match status" value="1"/>
</dbReference>
<feature type="binding site" evidence="1">
    <location>
        <position position="66"/>
    </location>
    <ligand>
        <name>ATP</name>
        <dbReference type="ChEBI" id="CHEBI:30616"/>
    </ligand>
</feature>
<keyword evidence="4" id="KW-1185">Reference proteome</keyword>
<evidence type="ECO:0000256" key="1">
    <source>
        <dbReference type="PROSITE-ProRule" id="PRU10141"/>
    </source>
</evidence>
<dbReference type="InterPro" id="IPR000719">
    <property type="entry name" value="Prot_kinase_dom"/>
</dbReference>
<dbReference type="OrthoDB" id="1668230at2759"/>
<evidence type="ECO:0000259" key="2">
    <source>
        <dbReference type="PROSITE" id="PS50011"/>
    </source>
</evidence>
<dbReference type="PROSITE" id="PS50011">
    <property type="entry name" value="PROTEIN_KINASE_DOM"/>
    <property type="match status" value="1"/>
</dbReference>
<dbReference type="SUPFAM" id="SSF56112">
    <property type="entry name" value="Protein kinase-like (PK-like)"/>
    <property type="match status" value="1"/>
</dbReference>
<dbReference type="GO" id="GO:0005524">
    <property type="term" value="F:ATP binding"/>
    <property type="evidence" value="ECO:0007669"/>
    <property type="project" value="UniProtKB-UniRule"/>
</dbReference>
<dbReference type="Proteomes" id="UP000604825">
    <property type="component" value="Unassembled WGS sequence"/>
</dbReference>
<comment type="caution">
    <text evidence="3">The sequence shown here is derived from an EMBL/GenBank/DDBJ whole genome shotgun (WGS) entry which is preliminary data.</text>
</comment>
<dbReference type="InterPro" id="IPR011009">
    <property type="entry name" value="Kinase-like_dom_sf"/>
</dbReference>
<evidence type="ECO:0000313" key="4">
    <source>
        <dbReference type="Proteomes" id="UP000604825"/>
    </source>
</evidence>
<dbReference type="EMBL" id="CAJGYO010000010">
    <property type="protein sequence ID" value="CAD6258139.1"/>
    <property type="molecule type" value="Genomic_DNA"/>
</dbReference>
<dbReference type="InterPro" id="IPR017441">
    <property type="entry name" value="Protein_kinase_ATP_BS"/>
</dbReference>
<dbReference type="PROSITE" id="PS00107">
    <property type="entry name" value="PROTEIN_KINASE_ATP"/>
    <property type="match status" value="1"/>
</dbReference>
<reference evidence="3" key="1">
    <citation type="submission" date="2020-10" db="EMBL/GenBank/DDBJ databases">
        <authorList>
            <person name="Han B."/>
            <person name="Lu T."/>
            <person name="Zhao Q."/>
            <person name="Huang X."/>
            <person name="Zhao Y."/>
        </authorList>
    </citation>
    <scope>NUCLEOTIDE SEQUENCE</scope>
</reference>
<evidence type="ECO:0000313" key="3">
    <source>
        <dbReference type="EMBL" id="CAD6258139.1"/>
    </source>
</evidence>
<dbReference type="AlphaFoldDB" id="A0A811QBP4"/>
<dbReference type="GO" id="GO:0004672">
    <property type="term" value="F:protein kinase activity"/>
    <property type="evidence" value="ECO:0007669"/>
    <property type="project" value="InterPro"/>
</dbReference>
<name>A0A811QBP4_9POAL</name>
<dbReference type="PANTHER" id="PTHR45707">
    <property type="entry name" value="C2 CALCIUM/LIPID-BINDING PLANT PHOSPHORIBOSYLTRANSFERASE FAMILY PROTEIN"/>
    <property type="match status" value="1"/>
</dbReference>
<keyword evidence="1" id="KW-0547">Nucleotide-binding</keyword>